<evidence type="ECO:0000256" key="6">
    <source>
        <dbReference type="ARBA" id="ARBA00023194"/>
    </source>
</evidence>
<name>A0A6I4VQ35_9BACL</name>
<dbReference type="InterPro" id="IPR055066">
    <property type="entry name" value="AASDHPPT_N"/>
</dbReference>
<organism evidence="9 10">
    <name type="scientific">Shimazuella alba</name>
    <dbReference type="NCBI Taxonomy" id="2690964"/>
    <lineage>
        <taxon>Bacteria</taxon>
        <taxon>Bacillati</taxon>
        <taxon>Bacillota</taxon>
        <taxon>Bacilli</taxon>
        <taxon>Bacillales</taxon>
        <taxon>Thermoactinomycetaceae</taxon>
        <taxon>Shimazuella</taxon>
    </lineage>
</organism>
<dbReference type="InterPro" id="IPR037143">
    <property type="entry name" value="4-PPantetheinyl_Trfase_dom_sf"/>
</dbReference>
<evidence type="ECO:0000256" key="4">
    <source>
        <dbReference type="ARBA" id="ARBA00022723"/>
    </source>
</evidence>
<keyword evidence="6" id="KW-0045">Antibiotic biosynthesis</keyword>
<evidence type="ECO:0000256" key="3">
    <source>
        <dbReference type="ARBA" id="ARBA00022679"/>
    </source>
</evidence>
<dbReference type="SUPFAM" id="SSF56214">
    <property type="entry name" value="4'-phosphopantetheinyl transferase"/>
    <property type="match status" value="2"/>
</dbReference>
<dbReference type="Pfam" id="PF22624">
    <property type="entry name" value="AASDHPPT_N"/>
    <property type="match status" value="1"/>
</dbReference>
<dbReference type="PANTHER" id="PTHR12215">
    <property type="entry name" value="PHOSPHOPANTETHEINE TRANSFERASE"/>
    <property type="match status" value="1"/>
</dbReference>
<dbReference type="GO" id="GO:0017000">
    <property type="term" value="P:antibiotic biosynthetic process"/>
    <property type="evidence" value="ECO:0007669"/>
    <property type="project" value="UniProtKB-KW"/>
</dbReference>
<dbReference type="InterPro" id="IPR004568">
    <property type="entry name" value="Ppantetheine-prot_Trfase_dom"/>
</dbReference>
<evidence type="ECO:0000313" key="9">
    <source>
        <dbReference type="EMBL" id="MXQ53183.1"/>
    </source>
</evidence>
<comment type="cofactor">
    <cofactor evidence="1">
        <name>Mg(2+)</name>
        <dbReference type="ChEBI" id="CHEBI:18420"/>
    </cofactor>
</comment>
<keyword evidence="3 9" id="KW-0808">Transferase</keyword>
<dbReference type="GO" id="GO:0005829">
    <property type="term" value="C:cytosol"/>
    <property type="evidence" value="ECO:0007669"/>
    <property type="project" value="TreeGrafter"/>
</dbReference>
<accession>A0A6I4VQ35</accession>
<dbReference type="Proteomes" id="UP000430692">
    <property type="component" value="Unassembled WGS sequence"/>
</dbReference>
<dbReference type="Pfam" id="PF01648">
    <property type="entry name" value="ACPS"/>
    <property type="match status" value="1"/>
</dbReference>
<gene>
    <name evidence="9" type="ORF">GSM42_05430</name>
</gene>
<dbReference type="GO" id="GO:0006633">
    <property type="term" value="P:fatty acid biosynthetic process"/>
    <property type="evidence" value="ECO:0007669"/>
    <property type="project" value="InterPro"/>
</dbReference>
<dbReference type="InterPro" id="IPR050559">
    <property type="entry name" value="P-Pant_transferase_sf"/>
</dbReference>
<dbReference type="GO" id="GO:0008897">
    <property type="term" value="F:holo-[acyl-carrier-protein] synthase activity"/>
    <property type="evidence" value="ECO:0007669"/>
    <property type="project" value="InterPro"/>
</dbReference>
<comment type="caution">
    <text evidence="9">The sequence shown here is derived from an EMBL/GenBank/DDBJ whole genome shotgun (WGS) entry which is preliminary data.</text>
</comment>
<comment type="similarity">
    <text evidence="2">Belongs to the P-Pant transferase superfamily. Gsp/Sfp/HetI/AcpT family.</text>
</comment>
<proteinExistence type="inferred from homology"/>
<dbReference type="NCBIfam" id="TIGR00556">
    <property type="entry name" value="pantethn_trn"/>
    <property type="match status" value="1"/>
</dbReference>
<evidence type="ECO:0000259" key="7">
    <source>
        <dbReference type="Pfam" id="PF01648"/>
    </source>
</evidence>
<evidence type="ECO:0000259" key="8">
    <source>
        <dbReference type="Pfam" id="PF22624"/>
    </source>
</evidence>
<feature type="domain" description="4'-phosphopantetheinyl transferase" evidence="7">
    <location>
        <begin position="111"/>
        <end position="215"/>
    </location>
</feature>
<keyword evidence="4" id="KW-0479">Metal-binding</keyword>
<evidence type="ECO:0000256" key="5">
    <source>
        <dbReference type="ARBA" id="ARBA00022842"/>
    </source>
</evidence>
<evidence type="ECO:0000256" key="1">
    <source>
        <dbReference type="ARBA" id="ARBA00001946"/>
    </source>
</evidence>
<evidence type="ECO:0000313" key="10">
    <source>
        <dbReference type="Proteomes" id="UP000430692"/>
    </source>
</evidence>
<protein>
    <submittedName>
        <fullName evidence="9">4'-phosphopantetheinyl transferase superfamily protein</fullName>
    </submittedName>
</protein>
<dbReference type="InterPro" id="IPR008278">
    <property type="entry name" value="4-PPantetheinyl_Trfase_dom"/>
</dbReference>
<dbReference type="PANTHER" id="PTHR12215:SF10">
    <property type="entry name" value="L-AMINOADIPATE-SEMIALDEHYDE DEHYDROGENASE-PHOSPHOPANTETHEINYL TRANSFERASE"/>
    <property type="match status" value="1"/>
</dbReference>
<dbReference type="Gene3D" id="3.90.470.20">
    <property type="entry name" value="4'-phosphopantetheinyl transferase domain"/>
    <property type="match status" value="2"/>
</dbReference>
<dbReference type="EMBL" id="WUUL01000003">
    <property type="protein sequence ID" value="MXQ53183.1"/>
    <property type="molecule type" value="Genomic_DNA"/>
</dbReference>
<dbReference type="AlphaFoldDB" id="A0A6I4VQ35"/>
<dbReference type="GO" id="GO:0000287">
    <property type="term" value="F:magnesium ion binding"/>
    <property type="evidence" value="ECO:0007669"/>
    <property type="project" value="InterPro"/>
</dbReference>
<feature type="domain" description="4'-phosphopantetheinyl transferase N-terminal" evidence="8">
    <location>
        <begin position="18"/>
        <end position="106"/>
    </location>
</feature>
<dbReference type="RefSeq" id="WP_160800545.1">
    <property type="nucleotide sequence ID" value="NZ_WUUL01000003.1"/>
</dbReference>
<reference evidence="9 10" key="1">
    <citation type="submission" date="2019-12" db="EMBL/GenBank/DDBJ databases">
        <title>Whole-genome analyses of novel actinobacteria.</title>
        <authorList>
            <person name="Sahin N."/>
            <person name="Saygin H."/>
        </authorList>
    </citation>
    <scope>NUCLEOTIDE SEQUENCE [LARGE SCALE GENOMIC DNA]</scope>
    <source>
        <strain evidence="9 10">KC615</strain>
    </source>
</reference>
<keyword evidence="5" id="KW-0460">Magnesium</keyword>
<evidence type="ECO:0000256" key="2">
    <source>
        <dbReference type="ARBA" id="ARBA00010990"/>
    </source>
</evidence>
<keyword evidence="10" id="KW-1185">Reference proteome</keyword>
<dbReference type="GO" id="GO:0019878">
    <property type="term" value="P:lysine biosynthetic process via aminoadipic acid"/>
    <property type="evidence" value="ECO:0007669"/>
    <property type="project" value="TreeGrafter"/>
</dbReference>
<sequence>MQTLLSPYHVDLWLYSIHPHEHNLSELFSILSQAEQEKAKKFHFASDRKKYVISHGIMRRLLASYIGCEPLKIHYQVNEYGKPSMSTAQTPIHFNLTHSDNLAGLAIASSPVGVDIEKIKPLDDYLSMTKHFLSPKESLIFQSLAQQEQQLTFYRAWTRKEAYIKAIGMGLSYPVEQVTIGLQEKAELLEDQANPANISKWSLFSFEYEGYIGAITIPKNSQYEIKIIK</sequence>